<dbReference type="InterPro" id="IPR001279">
    <property type="entry name" value="Metallo-B-lactamas"/>
</dbReference>
<feature type="domain" description="Metallo-beta-lactamase" evidence="1">
    <location>
        <begin position="75"/>
        <end position="229"/>
    </location>
</feature>
<evidence type="ECO:0000313" key="3">
    <source>
        <dbReference type="Proteomes" id="UP001596990"/>
    </source>
</evidence>
<dbReference type="RefSeq" id="WP_386063304.1">
    <property type="nucleotide sequence ID" value="NZ_JBHTKL010000006.1"/>
</dbReference>
<dbReference type="PANTHER" id="PTHR36839:SF1">
    <property type="entry name" value="METALLO-BETA-LACTAMASE FAMILY PROTEIN (AFU_ORTHOLOGUE AFUA_5G12770)"/>
    <property type="match status" value="1"/>
</dbReference>
<evidence type="ECO:0000313" key="2">
    <source>
        <dbReference type="EMBL" id="MFD1020870.1"/>
    </source>
</evidence>
<dbReference type="SMART" id="SM00849">
    <property type="entry name" value="Lactamase_B"/>
    <property type="match status" value="1"/>
</dbReference>
<dbReference type="EMBL" id="JBHTKL010000006">
    <property type="protein sequence ID" value="MFD1020870.1"/>
    <property type="molecule type" value="Genomic_DNA"/>
</dbReference>
<keyword evidence="3" id="KW-1185">Reference proteome</keyword>
<reference evidence="3" key="1">
    <citation type="journal article" date="2019" name="Int. J. Syst. Evol. Microbiol.">
        <title>The Global Catalogue of Microorganisms (GCM) 10K type strain sequencing project: providing services to taxonomists for standard genome sequencing and annotation.</title>
        <authorList>
            <consortium name="The Broad Institute Genomics Platform"/>
            <consortium name="The Broad Institute Genome Sequencing Center for Infectious Disease"/>
            <person name="Wu L."/>
            <person name="Ma J."/>
        </authorList>
    </citation>
    <scope>NUCLEOTIDE SEQUENCE [LARGE SCALE GENOMIC DNA]</scope>
    <source>
        <strain evidence="3">CCUG 56607</strain>
    </source>
</reference>
<comment type="caution">
    <text evidence="2">The sequence shown here is derived from an EMBL/GenBank/DDBJ whole genome shotgun (WGS) entry which is preliminary data.</text>
</comment>
<evidence type="ECO:0000259" key="1">
    <source>
        <dbReference type="SMART" id="SM00849"/>
    </source>
</evidence>
<gene>
    <name evidence="2" type="ORF">ACFQ2J_16905</name>
</gene>
<organism evidence="2 3">
    <name type="scientific">Thalassobacillus hwangdonensis</name>
    <dbReference type="NCBI Taxonomy" id="546108"/>
    <lineage>
        <taxon>Bacteria</taxon>
        <taxon>Bacillati</taxon>
        <taxon>Bacillota</taxon>
        <taxon>Bacilli</taxon>
        <taxon>Bacillales</taxon>
        <taxon>Bacillaceae</taxon>
        <taxon>Thalassobacillus</taxon>
    </lineage>
</organism>
<dbReference type="Gene3D" id="3.60.15.10">
    <property type="entry name" value="Ribonuclease Z/Hydroxyacylglutathione hydrolase-like"/>
    <property type="match status" value="1"/>
</dbReference>
<accession>A0ABW3L4E0</accession>
<protein>
    <submittedName>
        <fullName evidence="2">MBL fold metallo-hydrolase</fullName>
    </submittedName>
</protein>
<dbReference type="Pfam" id="PF00753">
    <property type="entry name" value="Lactamase_B"/>
    <property type="match status" value="1"/>
</dbReference>
<dbReference type="SUPFAM" id="SSF56281">
    <property type="entry name" value="Metallo-hydrolase/oxidoreductase"/>
    <property type="match status" value="1"/>
</dbReference>
<dbReference type="Proteomes" id="UP001596990">
    <property type="component" value="Unassembled WGS sequence"/>
</dbReference>
<dbReference type="PANTHER" id="PTHR36839">
    <property type="entry name" value="METALLO-BETA-LACTAMASE FAMILY PROTEIN (AFU_ORTHOLOGUE AFUA_5G12770)"/>
    <property type="match status" value="1"/>
</dbReference>
<dbReference type="InterPro" id="IPR036866">
    <property type="entry name" value="RibonucZ/Hydroxyglut_hydro"/>
</dbReference>
<proteinExistence type="predicted"/>
<name>A0ABW3L4E0_9BACI</name>
<sequence length="271" mass="31013">MDKYICSTCGIQYGESEEVPQQCSICNEERQYVHPDGQQWTTLNSMIESGTFKNEIIKEEENVYSITTTPRFGIGQTAYLIIGEGFNVLWDCVTYLDEETIRVIESLGGIDAIALSHPHYYSTQAKWAETFRAPIYIHNDDRNWVMESYEGIRFWEDETLKLSDELSLHRLGGHFKGGAVMHLEKSDGILFTGDIIQVVAHKGWVGFMYSYPNLIPLPSSKVEDIAGRIRQLEFNRLYNAFHRVIETNASEAVQKSAERYIDAIEGRLFST</sequence>